<dbReference type="InterPro" id="IPR004360">
    <property type="entry name" value="Glyas_Fos-R_dOase_dom"/>
</dbReference>
<evidence type="ECO:0000313" key="4">
    <source>
        <dbReference type="Proteomes" id="UP001235744"/>
    </source>
</evidence>
<dbReference type="RefSeq" id="WP_306068822.1">
    <property type="nucleotide sequence ID" value="NZ_CP120988.1"/>
</dbReference>
<dbReference type="CDD" id="cd07247">
    <property type="entry name" value="SgaA_N_like"/>
    <property type="match status" value="1"/>
</dbReference>
<name>A0ABY9J028_9ACTN</name>
<dbReference type="Gene3D" id="3.10.180.10">
    <property type="entry name" value="2,3-Dihydroxybiphenyl 1,2-Dioxygenase, domain 1"/>
    <property type="match status" value="2"/>
</dbReference>
<dbReference type="Pfam" id="PF00903">
    <property type="entry name" value="Glyoxalase"/>
    <property type="match status" value="1"/>
</dbReference>
<evidence type="ECO:0000256" key="1">
    <source>
        <dbReference type="SAM" id="MobiDB-lite"/>
    </source>
</evidence>
<gene>
    <name evidence="3" type="ORF">P8A19_38935</name>
</gene>
<dbReference type="InterPro" id="IPR037523">
    <property type="entry name" value="VOC_core"/>
</dbReference>
<evidence type="ECO:0000313" key="3">
    <source>
        <dbReference type="EMBL" id="WLQ61041.1"/>
    </source>
</evidence>
<sequence>MPALGTTMPVTGAPCWVSLVTPAPHAARSFYARVMGWEFRDSSLGRDFSLAVADGEPVAGLGYCHGRDLAAHWTPYFAVTDADETADRVRERGATLAVGPARLGDGRAALAADRDGAAFGFWEGPALAWTVGRGSAPAHLDLMTRHAFEAAIFYAGIFDWAKPSGGCTVEYAQDHVMVQVAGHTVATLRGGGVESAPDPKMRPRWMVDFQVEDSRAAAAAADAAGGQSSPAPPPLGCSKDTYIIRDPGGALFTVSGAG</sequence>
<keyword evidence="4" id="KW-1185">Reference proteome</keyword>
<dbReference type="InterPro" id="IPR041581">
    <property type="entry name" value="Glyoxalase_6"/>
</dbReference>
<proteinExistence type="predicted"/>
<protein>
    <submittedName>
        <fullName evidence="3">VOC family protein</fullName>
    </submittedName>
</protein>
<feature type="domain" description="VOC" evidence="2">
    <location>
        <begin position="13"/>
        <end position="124"/>
    </location>
</feature>
<dbReference type="PROSITE" id="PS51819">
    <property type="entry name" value="VOC"/>
    <property type="match status" value="1"/>
</dbReference>
<dbReference type="PANTHER" id="PTHR33993:SF10">
    <property type="entry name" value="CONSERVED PROTEIN"/>
    <property type="match status" value="1"/>
</dbReference>
<evidence type="ECO:0000259" key="2">
    <source>
        <dbReference type="PROSITE" id="PS51819"/>
    </source>
</evidence>
<dbReference type="SUPFAM" id="SSF54593">
    <property type="entry name" value="Glyoxalase/Bleomycin resistance protein/Dihydroxybiphenyl dioxygenase"/>
    <property type="match status" value="2"/>
</dbReference>
<dbReference type="Proteomes" id="UP001235744">
    <property type="component" value="Chromosome"/>
</dbReference>
<dbReference type="InterPro" id="IPR029068">
    <property type="entry name" value="Glyas_Bleomycin-R_OHBP_Dase"/>
</dbReference>
<dbReference type="InterPro" id="IPR052164">
    <property type="entry name" value="Anthracycline_SecMetBiosynth"/>
</dbReference>
<organism evidence="3 4">
    <name type="scientific">Streptomyces poriferorum</name>
    <dbReference type="NCBI Taxonomy" id="2798799"/>
    <lineage>
        <taxon>Bacteria</taxon>
        <taxon>Bacillati</taxon>
        <taxon>Actinomycetota</taxon>
        <taxon>Actinomycetes</taxon>
        <taxon>Kitasatosporales</taxon>
        <taxon>Streptomycetaceae</taxon>
        <taxon>Streptomyces</taxon>
    </lineage>
</organism>
<dbReference type="PANTHER" id="PTHR33993">
    <property type="entry name" value="GLYOXALASE-RELATED"/>
    <property type="match status" value="1"/>
</dbReference>
<dbReference type="EMBL" id="CP120988">
    <property type="protein sequence ID" value="WLQ61041.1"/>
    <property type="molecule type" value="Genomic_DNA"/>
</dbReference>
<feature type="region of interest" description="Disordered" evidence="1">
    <location>
        <begin position="218"/>
        <end position="237"/>
    </location>
</feature>
<dbReference type="Pfam" id="PF18029">
    <property type="entry name" value="Glyoxalase_6"/>
    <property type="match status" value="1"/>
</dbReference>
<reference evidence="3 4" key="1">
    <citation type="submission" date="2023-03" db="EMBL/GenBank/DDBJ databases">
        <title>Isolation and description of six Streptomyces strains from soil environments, able to metabolize different microbial glucans.</title>
        <authorList>
            <person name="Widen T."/>
            <person name="Larsbrink J."/>
        </authorList>
    </citation>
    <scope>NUCLEOTIDE SEQUENCE [LARGE SCALE GENOMIC DNA]</scope>
    <source>
        <strain evidence="3 4">Alt2</strain>
    </source>
</reference>
<feature type="compositionally biased region" description="Low complexity" evidence="1">
    <location>
        <begin position="218"/>
        <end position="229"/>
    </location>
</feature>
<accession>A0ABY9J028</accession>